<comment type="caution">
    <text evidence="7">The sequence shown here is derived from an EMBL/GenBank/DDBJ whole genome shotgun (WGS) entry which is preliminary data.</text>
</comment>
<accession>A0A0B2BYR6</accession>
<feature type="transmembrane region" description="Helical" evidence="6">
    <location>
        <begin position="333"/>
        <end position="355"/>
    </location>
</feature>
<reference evidence="7 8" key="1">
    <citation type="submission" date="2014-11" db="EMBL/GenBank/DDBJ databases">
        <title>Draft genome sequence of Kirrobacter mercurialis.</title>
        <authorList>
            <person name="Coil D.A."/>
            <person name="Eisen J.A."/>
        </authorList>
    </citation>
    <scope>NUCLEOTIDE SEQUENCE [LARGE SCALE GENOMIC DNA]</scope>
    <source>
        <strain evidence="7 8">Coronado</strain>
    </source>
</reference>
<evidence type="ECO:0000256" key="6">
    <source>
        <dbReference type="HAMAP-Rule" id="MF_01844"/>
    </source>
</evidence>
<proteinExistence type="inferred from homology"/>
<feature type="transmembrane region" description="Helical" evidence="6">
    <location>
        <begin position="120"/>
        <end position="142"/>
    </location>
</feature>
<dbReference type="OrthoDB" id="9808135at2"/>
<dbReference type="NCBIfam" id="TIGR00773">
    <property type="entry name" value="NhaA"/>
    <property type="match status" value="1"/>
</dbReference>
<keyword evidence="4 6" id="KW-1133">Transmembrane helix</keyword>
<dbReference type="InterPro" id="IPR023171">
    <property type="entry name" value="Na/H_antiporter_dom_sf"/>
</dbReference>
<evidence type="ECO:0000256" key="4">
    <source>
        <dbReference type="ARBA" id="ARBA00022989"/>
    </source>
</evidence>
<keyword evidence="6" id="KW-0739">Sodium transport</keyword>
<organism evidence="7 8">
    <name type="scientific">Croceibacterium mercuriale</name>
    <dbReference type="NCBI Taxonomy" id="1572751"/>
    <lineage>
        <taxon>Bacteria</taxon>
        <taxon>Pseudomonadati</taxon>
        <taxon>Pseudomonadota</taxon>
        <taxon>Alphaproteobacteria</taxon>
        <taxon>Sphingomonadales</taxon>
        <taxon>Erythrobacteraceae</taxon>
        <taxon>Croceibacterium</taxon>
    </lineage>
</organism>
<keyword evidence="6" id="KW-0406">Ion transport</keyword>
<dbReference type="PANTHER" id="PTHR30341">
    <property type="entry name" value="SODIUM ION/PROTON ANTIPORTER NHAA-RELATED"/>
    <property type="match status" value="1"/>
</dbReference>
<name>A0A0B2BYR6_9SPHN</name>
<dbReference type="Pfam" id="PF06965">
    <property type="entry name" value="Na_H_antiport_1"/>
    <property type="match status" value="1"/>
</dbReference>
<sequence length="400" mass="41636">MNHNAHARPSAIRRFLEAQSSSGIVLMASAMAALLIANSPLGPSYETALHAYVGPLSLGHWINDGLMAVFFLLVGLEIKREVLDGQLSTWPRRTLPGIAALGGMITPALVYLAFNRGPTAGGWAIPAATDIAFALGVIALLGNRVPASLRIFLAALAIIDDLGAVVIIALFYTAELSLPDLAGASFAVAVLVAFNWLGVRRLTPYLLVGLVLWLLVLRSGIHATLAGVILAFTIPITLTPSRSDGDMDAISPLHRLEHALHLPVGFLIVPIFGLANAGVPILGLPAGAFAAPVTLGVAAGLLVGKVAGVYGFSTLAIRLGFADAPAHAGRLQMLGVALLCGIGFTMSIFITLLAFPDDPLLQAEAKIGVLAGSLVSGGLGYTLLRFARRDAQPDRSPIEP</sequence>
<feature type="transmembrane region" description="Helical" evidence="6">
    <location>
        <begin position="58"/>
        <end position="76"/>
    </location>
</feature>
<feature type="transmembrane region" description="Helical" evidence="6">
    <location>
        <begin position="178"/>
        <end position="198"/>
    </location>
</feature>
<keyword evidence="8" id="KW-1185">Reference proteome</keyword>
<dbReference type="RefSeq" id="WP_039096003.1">
    <property type="nucleotide sequence ID" value="NZ_JTDN01000001.1"/>
</dbReference>
<gene>
    <name evidence="6 7" type="primary">nhaA</name>
    <name evidence="7" type="ORF">PK98_09590</name>
</gene>
<evidence type="ECO:0000256" key="3">
    <source>
        <dbReference type="ARBA" id="ARBA00022692"/>
    </source>
</evidence>
<keyword evidence="6" id="KW-0050">Antiport</keyword>
<comment type="function">
    <text evidence="6">Na(+)/H(+) antiporter that extrudes sodium in exchange for external protons.</text>
</comment>
<dbReference type="EMBL" id="JTDN01000001">
    <property type="protein sequence ID" value="KHL26599.1"/>
    <property type="molecule type" value="Genomic_DNA"/>
</dbReference>
<dbReference type="HAMAP" id="MF_01844">
    <property type="entry name" value="NhaA"/>
    <property type="match status" value="1"/>
</dbReference>
<dbReference type="InterPro" id="IPR004670">
    <property type="entry name" value="NhaA"/>
</dbReference>
<keyword evidence="2 6" id="KW-1003">Cell membrane</keyword>
<keyword evidence="5 6" id="KW-0472">Membrane</keyword>
<dbReference type="NCBIfam" id="NF007112">
    <property type="entry name" value="PRK09561.1"/>
    <property type="match status" value="1"/>
</dbReference>
<evidence type="ECO:0000256" key="2">
    <source>
        <dbReference type="ARBA" id="ARBA00022475"/>
    </source>
</evidence>
<evidence type="ECO:0000256" key="1">
    <source>
        <dbReference type="ARBA" id="ARBA00004429"/>
    </source>
</evidence>
<feature type="transmembrane region" description="Helical" evidence="6">
    <location>
        <begin position="97"/>
        <end position="114"/>
    </location>
</feature>
<dbReference type="PANTHER" id="PTHR30341:SF0">
    <property type="entry name" value="NA(+)_H(+) ANTIPORTER NHAA"/>
    <property type="match status" value="1"/>
</dbReference>
<feature type="transmembrane region" description="Helical" evidence="6">
    <location>
        <begin position="149"/>
        <end position="172"/>
    </location>
</feature>
<keyword evidence="6" id="KW-0915">Sodium</keyword>
<evidence type="ECO:0000313" key="7">
    <source>
        <dbReference type="EMBL" id="KHL26599.1"/>
    </source>
</evidence>
<dbReference type="Proteomes" id="UP000030988">
    <property type="component" value="Unassembled WGS sequence"/>
</dbReference>
<dbReference type="GO" id="GO:0015385">
    <property type="term" value="F:sodium:proton antiporter activity"/>
    <property type="evidence" value="ECO:0007669"/>
    <property type="project" value="UniProtKB-UniRule"/>
</dbReference>
<keyword evidence="6" id="KW-0813">Transport</keyword>
<feature type="transmembrane region" description="Helical" evidence="6">
    <location>
        <begin position="367"/>
        <end position="387"/>
    </location>
</feature>
<feature type="transmembrane region" description="Helical" evidence="6">
    <location>
        <begin position="205"/>
        <end position="238"/>
    </location>
</feature>
<dbReference type="GO" id="GO:0005886">
    <property type="term" value="C:plasma membrane"/>
    <property type="evidence" value="ECO:0007669"/>
    <property type="project" value="UniProtKB-SubCell"/>
</dbReference>
<dbReference type="STRING" id="1572751.PK98_09590"/>
<comment type="subcellular location">
    <subcellularLocation>
        <location evidence="1">Cell inner membrane</location>
        <topology evidence="1">Multi-pass membrane protein</topology>
    </subcellularLocation>
    <subcellularLocation>
        <location evidence="6">Cell membrane</location>
        <topology evidence="6">Multi-pass membrane protein</topology>
    </subcellularLocation>
</comment>
<dbReference type="NCBIfam" id="NF007111">
    <property type="entry name" value="PRK09560.1"/>
    <property type="match status" value="1"/>
</dbReference>
<evidence type="ECO:0000313" key="8">
    <source>
        <dbReference type="Proteomes" id="UP000030988"/>
    </source>
</evidence>
<dbReference type="AlphaFoldDB" id="A0A0B2BYR6"/>
<comment type="catalytic activity">
    <reaction evidence="6">
        <text>Na(+)(in) + 2 H(+)(out) = Na(+)(out) + 2 H(+)(in)</text>
        <dbReference type="Rhea" id="RHEA:29251"/>
        <dbReference type="ChEBI" id="CHEBI:15378"/>
        <dbReference type="ChEBI" id="CHEBI:29101"/>
    </reaction>
</comment>
<feature type="transmembrane region" description="Helical" evidence="6">
    <location>
        <begin position="21"/>
        <end position="38"/>
    </location>
</feature>
<comment type="similarity">
    <text evidence="6">Belongs to the NhaA Na(+)/H(+) (TC 2.A.33) antiporter family.</text>
</comment>
<dbReference type="GO" id="GO:0006885">
    <property type="term" value="P:regulation of pH"/>
    <property type="evidence" value="ECO:0007669"/>
    <property type="project" value="UniProtKB-UniRule"/>
</dbReference>
<keyword evidence="3 6" id="KW-0812">Transmembrane</keyword>
<dbReference type="Gene3D" id="1.20.1530.10">
    <property type="entry name" value="Na+/H+ antiporter like domain"/>
    <property type="match status" value="1"/>
</dbReference>
<evidence type="ECO:0000256" key="5">
    <source>
        <dbReference type="ARBA" id="ARBA00023136"/>
    </source>
</evidence>
<protein>
    <recommendedName>
        <fullName evidence="6">Na(+)/H(+) antiporter NhaA</fullName>
    </recommendedName>
    <alternativeName>
        <fullName evidence="6">Sodium/proton antiporter NhaA</fullName>
    </alternativeName>
</protein>